<evidence type="ECO:0000313" key="2">
    <source>
        <dbReference type="EMBL" id="CAK9183050.1"/>
    </source>
</evidence>
<evidence type="ECO:0000256" key="1">
    <source>
        <dbReference type="SAM" id="MobiDB-lite"/>
    </source>
</evidence>
<evidence type="ECO:0000313" key="3">
    <source>
        <dbReference type="Proteomes" id="UP001642360"/>
    </source>
</evidence>
<proteinExistence type="predicted"/>
<feature type="region of interest" description="Disordered" evidence="1">
    <location>
        <begin position="1"/>
        <end position="56"/>
    </location>
</feature>
<protein>
    <submittedName>
        <fullName evidence="2">Uncharacterized protein</fullName>
    </submittedName>
</protein>
<accession>A0ABC8UPQ8</accession>
<reference evidence="2 3" key="1">
    <citation type="submission" date="2024-02" db="EMBL/GenBank/DDBJ databases">
        <authorList>
            <person name="Vignale AGUSTIN F."/>
            <person name="Sosa J E."/>
            <person name="Modenutti C."/>
        </authorList>
    </citation>
    <scope>NUCLEOTIDE SEQUENCE [LARGE SCALE GENOMIC DNA]</scope>
</reference>
<sequence length="101" mass="11720">MKRLQIPPKAPSASQRNRDCRNSYVASPRPNHTYTRSSSYRSMSVQGTTSHGLATPSFKLRRHQAKKEILRRALTPPVRTPSWRWWNFRPLPSRLSNMSMA</sequence>
<feature type="compositionally biased region" description="Polar residues" evidence="1">
    <location>
        <begin position="43"/>
        <end position="52"/>
    </location>
</feature>
<dbReference type="Proteomes" id="UP001642360">
    <property type="component" value="Unassembled WGS sequence"/>
</dbReference>
<dbReference type="EMBL" id="CAUOFW020008502">
    <property type="protein sequence ID" value="CAK9183050.1"/>
    <property type="molecule type" value="Genomic_DNA"/>
</dbReference>
<organism evidence="2 3">
    <name type="scientific">Ilex paraguariensis</name>
    <name type="common">yerba mate</name>
    <dbReference type="NCBI Taxonomy" id="185542"/>
    <lineage>
        <taxon>Eukaryota</taxon>
        <taxon>Viridiplantae</taxon>
        <taxon>Streptophyta</taxon>
        <taxon>Embryophyta</taxon>
        <taxon>Tracheophyta</taxon>
        <taxon>Spermatophyta</taxon>
        <taxon>Magnoliopsida</taxon>
        <taxon>eudicotyledons</taxon>
        <taxon>Gunneridae</taxon>
        <taxon>Pentapetalae</taxon>
        <taxon>asterids</taxon>
        <taxon>campanulids</taxon>
        <taxon>Aquifoliales</taxon>
        <taxon>Aquifoliaceae</taxon>
        <taxon>Ilex</taxon>
    </lineage>
</organism>
<dbReference type="AlphaFoldDB" id="A0ABC8UPQ8"/>
<comment type="caution">
    <text evidence="2">The sequence shown here is derived from an EMBL/GenBank/DDBJ whole genome shotgun (WGS) entry which is preliminary data.</text>
</comment>
<keyword evidence="3" id="KW-1185">Reference proteome</keyword>
<gene>
    <name evidence="2" type="ORF">ILEXP_LOCUS53283</name>
</gene>
<name>A0ABC8UPQ8_9AQUA</name>
<feature type="compositionally biased region" description="Low complexity" evidence="1">
    <location>
        <begin position="33"/>
        <end position="42"/>
    </location>
</feature>